<proteinExistence type="predicted"/>
<sequence>MVNGIVAGSYVNVHAIEAVGKTIIRDFIVKSVFAYKFTRKYRAKSLWNSLAGNIASDSAFDPSLLFQRFLVVSKYGDPSLAFVLSELSSHPASFFEAKNILCTADKPQITQAIRKHAVDTSCEAVMNCIYEADA</sequence>
<reference evidence="1" key="2">
    <citation type="submission" date="2020-11" db="EMBL/GenBank/DDBJ databases">
        <authorList>
            <person name="McCartney M.A."/>
            <person name="Auch B."/>
            <person name="Kono T."/>
            <person name="Mallez S."/>
            <person name="Becker A."/>
            <person name="Gohl D.M."/>
            <person name="Silverstein K.A.T."/>
            <person name="Koren S."/>
            <person name="Bechman K.B."/>
            <person name="Herman A."/>
            <person name="Abrahante J.E."/>
            <person name="Garbe J."/>
        </authorList>
    </citation>
    <scope>NUCLEOTIDE SEQUENCE</scope>
    <source>
        <strain evidence="1">Duluth1</strain>
        <tissue evidence="1">Whole animal</tissue>
    </source>
</reference>
<evidence type="ECO:0000313" key="1">
    <source>
        <dbReference type="EMBL" id="KAH3814414.1"/>
    </source>
</evidence>
<keyword evidence="2" id="KW-1185">Reference proteome</keyword>
<gene>
    <name evidence="1" type="ORF">DPMN_142911</name>
</gene>
<dbReference type="EMBL" id="JAIWYP010000006">
    <property type="protein sequence ID" value="KAH3814414.1"/>
    <property type="molecule type" value="Genomic_DNA"/>
</dbReference>
<comment type="caution">
    <text evidence="1">The sequence shown here is derived from an EMBL/GenBank/DDBJ whole genome shotgun (WGS) entry which is preliminary data.</text>
</comment>
<dbReference type="Proteomes" id="UP000828390">
    <property type="component" value="Unassembled WGS sequence"/>
</dbReference>
<name>A0A9D4JL74_DREPO</name>
<reference evidence="1" key="1">
    <citation type="journal article" date="2019" name="bioRxiv">
        <title>The Genome of the Zebra Mussel, Dreissena polymorpha: A Resource for Invasive Species Research.</title>
        <authorList>
            <person name="McCartney M.A."/>
            <person name="Auch B."/>
            <person name="Kono T."/>
            <person name="Mallez S."/>
            <person name="Zhang Y."/>
            <person name="Obille A."/>
            <person name="Becker A."/>
            <person name="Abrahante J.E."/>
            <person name="Garbe J."/>
            <person name="Badalamenti J.P."/>
            <person name="Herman A."/>
            <person name="Mangelson H."/>
            <person name="Liachko I."/>
            <person name="Sullivan S."/>
            <person name="Sone E.D."/>
            <person name="Koren S."/>
            <person name="Silverstein K.A.T."/>
            <person name="Beckman K.B."/>
            <person name="Gohl D.M."/>
        </authorList>
    </citation>
    <scope>NUCLEOTIDE SEQUENCE</scope>
    <source>
        <strain evidence="1">Duluth1</strain>
        <tissue evidence="1">Whole animal</tissue>
    </source>
</reference>
<accession>A0A9D4JL74</accession>
<organism evidence="1 2">
    <name type="scientific">Dreissena polymorpha</name>
    <name type="common">Zebra mussel</name>
    <name type="synonym">Mytilus polymorpha</name>
    <dbReference type="NCBI Taxonomy" id="45954"/>
    <lineage>
        <taxon>Eukaryota</taxon>
        <taxon>Metazoa</taxon>
        <taxon>Spiralia</taxon>
        <taxon>Lophotrochozoa</taxon>
        <taxon>Mollusca</taxon>
        <taxon>Bivalvia</taxon>
        <taxon>Autobranchia</taxon>
        <taxon>Heteroconchia</taxon>
        <taxon>Euheterodonta</taxon>
        <taxon>Imparidentia</taxon>
        <taxon>Neoheterodontei</taxon>
        <taxon>Myida</taxon>
        <taxon>Dreissenoidea</taxon>
        <taxon>Dreissenidae</taxon>
        <taxon>Dreissena</taxon>
    </lineage>
</organism>
<evidence type="ECO:0000313" key="2">
    <source>
        <dbReference type="Proteomes" id="UP000828390"/>
    </source>
</evidence>
<dbReference type="AlphaFoldDB" id="A0A9D4JL74"/>
<protein>
    <submittedName>
        <fullName evidence="1">Uncharacterized protein</fullName>
    </submittedName>
</protein>